<dbReference type="Pfam" id="PF14028">
    <property type="entry name" value="Lant_dehydr_C"/>
    <property type="match status" value="1"/>
</dbReference>
<dbReference type="InterPro" id="IPR006827">
    <property type="entry name" value="Lant_deHydtase_N"/>
</dbReference>
<evidence type="ECO:0000313" key="4">
    <source>
        <dbReference type="Proteomes" id="UP000642748"/>
    </source>
</evidence>
<evidence type="ECO:0008006" key="5">
    <source>
        <dbReference type="Google" id="ProtNLM"/>
    </source>
</evidence>
<sequence length="915" mass="100673">MVPAAGATLVRVAAYPNNLVLPAWPDLTSDQPEQWRKWLGAAWQLPGFATAVTGAAPQLAEQIHRVLAGEPLPRQRLRRLVNSAIRYLLRWTTRATPFGTFAGAAPVQFGAHAAVRLGEAHRVVVRPDGQFIAEHFTRAEQDLTLLRTAAVMTNSLGYQHGEKWTLPCARVDGDRRFDVEIRLTGPVRAAIQAARSPIGFAELAAKIGGFAGLAEAERLLAELVHIGALLSALRPAMTITNPVAYATRHHPMPPPGSQIAVDLRADIAVTLPPAVFHEASRAASTLVAVAPHLPGWDEYHHTFIERWGPGTAVPVRDVLNALGFPAGYRGSHRRAPAVFTARDRLLGQLAQQSALNRCAEVELDDELIGRLRGDDDRPPIPHTELRFTLAADTLPDLDRGTFTLTVISGSRHAGVAAARFLHLLTPAERASFQQVYQHLPTALPGADTIQLSGPPLDPRLTAVARAPELLPVLPLGEFHPQPPWTLDDLAVTGDGRRLWLVSRTTGRPVEPLLFNSVLLSSLQQPLMRFLTEIWTGWTAPCTRFDWGHAAGLPFLPRVRRGRTILHPARWIIDRTAFPAPTTAWPEWRDAWQRHHHQQRLPQQILVGDDDVRLRLDLDDHTHLAVLRGQLDRHPRTVITEAPGPAGWIGGRPAELLLTLTHTAPHTRPARPARAAGTLQHWPGPSSPWLEARLFGRLDDILTDVADRPTDHLPAGWWFLRYPDPGPHLRLRIPLPDPDRFADTAGRLAGWVQDLHHDAVVHDYSLHPYRPEARHGTGATLTAAHAVFAADSHATLFRLTGDRQAATAAGMIAIANGFTADGLRWLSAQVPQRTGLRLNPAQLDLARVPFRDEGLAATLANYRAMLQRDGLDTNQILADLLHLHHARMIGVDTASEQHCLRLARTIAHTAQARRSP</sequence>
<feature type="domain" description="Lantibiotic dehydratase N-terminal" evidence="1">
    <location>
        <begin position="253"/>
        <end position="626"/>
    </location>
</feature>
<gene>
    <name evidence="3" type="ORF">Raf01_42410</name>
</gene>
<dbReference type="InterPro" id="IPR023809">
    <property type="entry name" value="Thiopep_bacteriocin_synth_dom"/>
</dbReference>
<reference evidence="3" key="1">
    <citation type="submission" date="2021-01" db="EMBL/GenBank/DDBJ databases">
        <title>Whole genome shotgun sequence of Rugosimonospora africana NBRC 104875.</title>
        <authorList>
            <person name="Komaki H."/>
            <person name="Tamura T."/>
        </authorList>
    </citation>
    <scope>NUCLEOTIDE SEQUENCE</scope>
    <source>
        <strain evidence="3">NBRC 104875</strain>
    </source>
</reference>
<feature type="domain" description="Thiopeptide-type bacteriocin biosynthesis" evidence="2">
    <location>
        <begin position="688"/>
        <end position="903"/>
    </location>
</feature>
<feature type="domain" description="Lantibiotic dehydratase N-terminal" evidence="1">
    <location>
        <begin position="46"/>
        <end position="246"/>
    </location>
</feature>
<evidence type="ECO:0000259" key="1">
    <source>
        <dbReference type="Pfam" id="PF04738"/>
    </source>
</evidence>
<evidence type="ECO:0000259" key="2">
    <source>
        <dbReference type="Pfam" id="PF14028"/>
    </source>
</evidence>
<organism evidence="3 4">
    <name type="scientific">Rugosimonospora africana</name>
    <dbReference type="NCBI Taxonomy" id="556532"/>
    <lineage>
        <taxon>Bacteria</taxon>
        <taxon>Bacillati</taxon>
        <taxon>Actinomycetota</taxon>
        <taxon>Actinomycetes</taxon>
        <taxon>Micromonosporales</taxon>
        <taxon>Micromonosporaceae</taxon>
        <taxon>Rugosimonospora</taxon>
    </lineage>
</organism>
<accession>A0A8J3QSK1</accession>
<evidence type="ECO:0000313" key="3">
    <source>
        <dbReference type="EMBL" id="GIH16069.1"/>
    </source>
</evidence>
<proteinExistence type="predicted"/>
<comment type="caution">
    <text evidence="3">The sequence shown here is derived from an EMBL/GenBank/DDBJ whole genome shotgun (WGS) entry which is preliminary data.</text>
</comment>
<dbReference type="EMBL" id="BONZ01000039">
    <property type="protein sequence ID" value="GIH16069.1"/>
    <property type="molecule type" value="Genomic_DNA"/>
</dbReference>
<dbReference type="AlphaFoldDB" id="A0A8J3QSK1"/>
<dbReference type="RefSeq" id="WP_203919664.1">
    <property type="nucleotide sequence ID" value="NZ_BONZ01000039.1"/>
</dbReference>
<keyword evidence="4" id="KW-1185">Reference proteome</keyword>
<protein>
    <recommendedName>
        <fullName evidence="5">Thiopeptide-type bacteriocin biosynthesis domain-containing protein</fullName>
    </recommendedName>
</protein>
<name>A0A8J3QSK1_9ACTN</name>
<dbReference type="NCBIfam" id="TIGR03891">
    <property type="entry name" value="thiopep_ocin"/>
    <property type="match status" value="1"/>
</dbReference>
<dbReference type="Pfam" id="PF04738">
    <property type="entry name" value="Lant_dehydr_N"/>
    <property type="match status" value="2"/>
</dbReference>
<dbReference type="Proteomes" id="UP000642748">
    <property type="component" value="Unassembled WGS sequence"/>
</dbReference>